<feature type="compositionally biased region" description="Polar residues" evidence="1">
    <location>
        <begin position="20"/>
        <end position="29"/>
    </location>
</feature>
<keyword evidence="2" id="KW-0472">Membrane</keyword>
<feature type="compositionally biased region" description="Basic and acidic residues" evidence="1">
    <location>
        <begin position="577"/>
        <end position="607"/>
    </location>
</feature>
<keyword evidence="2" id="KW-0812">Transmembrane</keyword>
<dbReference type="InterPro" id="IPR001507">
    <property type="entry name" value="ZP_dom"/>
</dbReference>
<dbReference type="AlphaFoldDB" id="A0A226DFN2"/>
<feature type="transmembrane region" description="Helical" evidence="2">
    <location>
        <begin position="739"/>
        <end position="765"/>
    </location>
</feature>
<organism evidence="4 5">
    <name type="scientific">Folsomia candida</name>
    <name type="common">Springtail</name>
    <dbReference type="NCBI Taxonomy" id="158441"/>
    <lineage>
        <taxon>Eukaryota</taxon>
        <taxon>Metazoa</taxon>
        <taxon>Ecdysozoa</taxon>
        <taxon>Arthropoda</taxon>
        <taxon>Hexapoda</taxon>
        <taxon>Collembola</taxon>
        <taxon>Entomobryomorpha</taxon>
        <taxon>Isotomoidea</taxon>
        <taxon>Isotomidae</taxon>
        <taxon>Proisotominae</taxon>
        <taxon>Folsomia</taxon>
    </lineage>
</organism>
<dbReference type="PROSITE" id="PS51034">
    <property type="entry name" value="ZP_2"/>
    <property type="match status" value="1"/>
</dbReference>
<feature type="region of interest" description="Disordered" evidence="1">
    <location>
        <begin position="1"/>
        <end position="78"/>
    </location>
</feature>
<protein>
    <submittedName>
        <fullName evidence="4">Cuticlin-1</fullName>
    </submittedName>
</protein>
<proteinExistence type="predicted"/>
<accession>A0A226DFN2</accession>
<feature type="region of interest" description="Disordered" evidence="1">
    <location>
        <begin position="467"/>
        <end position="493"/>
    </location>
</feature>
<feature type="compositionally biased region" description="Basic and acidic residues" evidence="1">
    <location>
        <begin position="616"/>
        <end position="646"/>
    </location>
</feature>
<evidence type="ECO:0000313" key="4">
    <source>
        <dbReference type="EMBL" id="OXA43381.1"/>
    </source>
</evidence>
<feature type="compositionally biased region" description="Basic residues" evidence="1">
    <location>
        <begin position="1"/>
        <end position="12"/>
    </location>
</feature>
<feature type="domain" description="ZP" evidence="3">
    <location>
        <begin position="149"/>
        <end position="399"/>
    </location>
</feature>
<reference evidence="4 5" key="1">
    <citation type="submission" date="2015-12" db="EMBL/GenBank/DDBJ databases">
        <title>The genome of Folsomia candida.</title>
        <authorList>
            <person name="Faddeeva A."/>
            <person name="Derks M.F."/>
            <person name="Anvar Y."/>
            <person name="Smit S."/>
            <person name="Van Straalen N."/>
            <person name="Roelofs D."/>
        </authorList>
    </citation>
    <scope>NUCLEOTIDE SEQUENCE [LARGE SCALE GENOMIC DNA]</scope>
    <source>
        <strain evidence="4 5">VU population</strain>
        <tissue evidence="4">Whole body</tissue>
    </source>
</reference>
<gene>
    <name evidence="4" type="ORF">Fcan01_21815</name>
</gene>
<dbReference type="EMBL" id="LNIX01000022">
    <property type="protein sequence ID" value="OXA43381.1"/>
    <property type="molecule type" value="Genomic_DNA"/>
</dbReference>
<keyword evidence="2" id="KW-1133">Transmembrane helix</keyword>
<dbReference type="OMA" id="RCTVEIC"/>
<dbReference type="SMART" id="SM00241">
    <property type="entry name" value="ZP"/>
    <property type="match status" value="1"/>
</dbReference>
<dbReference type="PANTHER" id="PTHR46560">
    <property type="entry name" value="CYPHER, ISOFORM B"/>
    <property type="match status" value="1"/>
</dbReference>
<dbReference type="OrthoDB" id="10062424at2759"/>
<evidence type="ECO:0000256" key="2">
    <source>
        <dbReference type="SAM" id="Phobius"/>
    </source>
</evidence>
<name>A0A226DFN2_FOLCA</name>
<feature type="region of interest" description="Disordered" evidence="1">
    <location>
        <begin position="570"/>
        <end position="662"/>
    </location>
</feature>
<feature type="compositionally biased region" description="Basic and acidic residues" evidence="1">
    <location>
        <begin position="66"/>
        <end position="78"/>
    </location>
</feature>
<feature type="compositionally biased region" description="Basic and acidic residues" evidence="1">
    <location>
        <begin position="440"/>
        <end position="449"/>
    </location>
</feature>
<comment type="caution">
    <text evidence="4">The sequence shown here is derived from an EMBL/GenBank/DDBJ whole genome shotgun (WGS) entry which is preliminary data.</text>
</comment>
<evidence type="ECO:0000256" key="1">
    <source>
        <dbReference type="SAM" id="MobiDB-lite"/>
    </source>
</evidence>
<dbReference type="Proteomes" id="UP000198287">
    <property type="component" value="Unassembled WGS sequence"/>
</dbReference>
<keyword evidence="5" id="KW-1185">Reference proteome</keyword>
<sequence length="812" mass="90112">MPLSLHRRKQKSPRAEMTPRESSVLTSPAETDATHLLPDPTTNRFTGSDYCHTEGSTNPPQQEEDYSSHQHETDDHTNRKIKTSCFHLKDRNNWWKIGGTRTMRWIVLAVVLHNSVIVRAGEVTSASQQGGNNWERPGVMPKIAHLEVMCGNSHMEVHLSFDKPFHGLVTSKGMYGQGDCIYVPPRTGKSQFVFNIYYDKCGTKPDNHGKFYENTIVVQYDEELIEAWDEAKRLRCEWFNDYEKTATKTSPMVISDLDIVELNFHGDNVDCWMEIQEGKGPWAAPLNGIAPLGSPLTMVIAVKDPSGEFDMRVKDCEASDGSGAGRTLPLSDPEGCIMRPKLLGKFSKVKLDDGRATVLTYAFISAFKFPDMLNVHLRCTVEICRHGCPDHCTSANANQIAAASASEPVAAGSIDTVSKVVAPPPPPPSQKPDSDSNESSGERKPEVQHQHHRFPTQQQILHSGEMFGANVPPQMRPPPPLPQFGGRPQRAPRPEIMRNPFQAKFPMGLMRPRGPDNLHHHRFPPGPPPPNPRFTGTIKHTIPIPPPMQGELRNHNVDEQQTRHEQNTLLENMLLKPEPKKDDDEPEVRLSERSGEPLNSKEQDPLRPLDPAAQTAEEKVGEKVSENQDGGEREMLMEAQPLKDDQTPPPPTPATNFPKGPRHLRLRRSVSTPRDVIGVSGAFKVVSQADLNFALNPTSSQNSTDFRPPNTIILRGTRMSSSPSGRSTPPIYGICLPRIGFGMVFFGLGLATLVAILIAAFLAYAHYAVVHYKSSLSSHGGQCPGMASLPPGGVEQPQYIHQFPMLILKKMW</sequence>
<evidence type="ECO:0000313" key="5">
    <source>
        <dbReference type="Proteomes" id="UP000198287"/>
    </source>
</evidence>
<dbReference type="Pfam" id="PF25057">
    <property type="entry name" value="CUT_N"/>
    <property type="match status" value="1"/>
</dbReference>
<dbReference type="InterPro" id="IPR056953">
    <property type="entry name" value="CUT_N"/>
</dbReference>
<dbReference type="PANTHER" id="PTHR46560:SF1">
    <property type="entry name" value="MINIATURE"/>
    <property type="match status" value="1"/>
</dbReference>
<evidence type="ECO:0000259" key="3">
    <source>
        <dbReference type="PROSITE" id="PS51034"/>
    </source>
</evidence>
<feature type="region of interest" description="Disordered" evidence="1">
    <location>
        <begin position="418"/>
        <end position="455"/>
    </location>
</feature>